<comment type="caution">
    <text evidence="3">The sequence shown here is derived from an EMBL/GenBank/DDBJ whole genome shotgun (WGS) entry which is preliminary data.</text>
</comment>
<dbReference type="SUPFAM" id="SSF55729">
    <property type="entry name" value="Acyl-CoA N-acyltransferases (Nat)"/>
    <property type="match status" value="1"/>
</dbReference>
<evidence type="ECO:0000313" key="4">
    <source>
        <dbReference type="Proteomes" id="UP000553632"/>
    </source>
</evidence>
<keyword evidence="1" id="KW-0732">Signal</keyword>
<dbReference type="AlphaFoldDB" id="A0A7J6TXN3"/>
<evidence type="ECO:0000313" key="3">
    <source>
        <dbReference type="EMBL" id="KAF4750033.1"/>
    </source>
</evidence>
<evidence type="ECO:0000256" key="1">
    <source>
        <dbReference type="SAM" id="SignalP"/>
    </source>
</evidence>
<evidence type="ECO:0000259" key="2">
    <source>
        <dbReference type="PROSITE" id="PS51186"/>
    </source>
</evidence>
<organism evidence="3 4">
    <name type="scientific">Perkinsus olseni</name>
    <name type="common">Perkinsus atlanticus</name>
    <dbReference type="NCBI Taxonomy" id="32597"/>
    <lineage>
        <taxon>Eukaryota</taxon>
        <taxon>Sar</taxon>
        <taxon>Alveolata</taxon>
        <taxon>Perkinsozoa</taxon>
        <taxon>Perkinsea</taxon>
        <taxon>Perkinsida</taxon>
        <taxon>Perkinsidae</taxon>
        <taxon>Perkinsus</taxon>
    </lineage>
</organism>
<proteinExistence type="predicted"/>
<reference evidence="3 4" key="1">
    <citation type="submission" date="2020-04" db="EMBL/GenBank/DDBJ databases">
        <title>Perkinsus olseni comparative genomics.</title>
        <authorList>
            <person name="Bogema D.R."/>
        </authorList>
    </citation>
    <scope>NUCLEOTIDE SEQUENCE [LARGE SCALE GENOMIC DNA]</scope>
    <source>
        <strain evidence="3 4">ATCC PRA-207</strain>
    </source>
</reference>
<accession>A0A7J6TXN3</accession>
<keyword evidence="4" id="KW-1185">Reference proteome</keyword>
<dbReference type="Pfam" id="PF00583">
    <property type="entry name" value="Acetyltransf_1"/>
    <property type="match status" value="1"/>
</dbReference>
<dbReference type="PROSITE" id="PS51186">
    <property type="entry name" value="GNAT"/>
    <property type="match status" value="1"/>
</dbReference>
<name>A0A7J6TXN3_PEROL</name>
<protein>
    <recommendedName>
        <fullName evidence="2">N-acetyltransferase domain-containing protein</fullName>
    </recommendedName>
</protein>
<dbReference type="GO" id="GO:0016747">
    <property type="term" value="F:acyltransferase activity, transferring groups other than amino-acyl groups"/>
    <property type="evidence" value="ECO:0007669"/>
    <property type="project" value="InterPro"/>
</dbReference>
<dbReference type="Gene3D" id="3.40.630.30">
    <property type="match status" value="1"/>
</dbReference>
<dbReference type="InterPro" id="IPR016181">
    <property type="entry name" value="Acyl_CoA_acyltransferase"/>
</dbReference>
<dbReference type="Proteomes" id="UP000553632">
    <property type="component" value="Unassembled WGS sequence"/>
</dbReference>
<gene>
    <name evidence="3" type="ORF">FOZ63_010242</name>
</gene>
<feature type="chain" id="PRO_5029456785" description="N-acetyltransferase domain-containing protein" evidence="1">
    <location>
        <begin position="32"/>
        <end position="188"/>
    </location>
</feature>
<feature type="domain" description="N-acetyltransferase" evidence="2">
    <location>
        <begin position="33"/>
        <end position="188"/>
    </location>
</feature>
<dbReference type="InterPro" id="IPR000182">
    <property type="entry name" value="GNAT_dom"/>
</dbReference>
<feature type="signal peptide" evidence="1">
    <location>
        <begin position="1"/>
        <end position="31"/>
    </location>
</feature>
<dbReference type="EMBL" id="JABANO010007479">
    <property type="protein sequence ID" value="KAF4750033.1"/>
    <property type="molecule type" value="Genomic_DNA"/>
</dbReference>
<sequence length="188" mass="20956">MISELSLASSMMRYSIHSLAWLLFISRAVAAEVAYRPYQTGDDFKLLERARASDCDPPESGSCIVGVENATKTVVAVVQMTIPAMRITKEIEDAIKARMPEPSKKIKDGIIGYIDYVEVAASQRGKGIGKTILSATFGHLREAHPKLAAMFLFVFEDNVRAKALYEKSKFVEVLDFGLVIYYARYDFS</sequence>